<sequence length="143" mass="17039">MNLKETWQDYNDYFYNTKAPINYKQYRDELNLIAIMTLPVFLSFIFLISLNLNEGIKQSFIYGVTFVIAALIITILRNPVERRMFNTRDKSDMPYRVSHVIFFIGSIIYCLISYFLHQEVQFYVLVLGYFIPSMTTMGNYYLK</sequence>
<proteinExistence type="predicted"/>
<feature type="transmembrane region" description="Helical" evidence="1">
    <location>
        <begin position="60"/>
        <end position="76"/>
    </location>
</feature>
<dbReference type="AlphaFoldDB" id="A0A4R6BFA6"/>
<protein>
    <submittedName>
        <fullName evidence="2">Uncharacterized protein</fullName>
    </submittedName>
</protein>
<dbReference type="OrthoDB" id="2418130at2"/>
<keyword evidence="3" id="KW-1185">Reference proteome</keyword>
<evidence type="ECO:0000313" key="2">
    <source>
        <dbReference type="EMBL" id="TDL98541.1"/>
    </source>
</evidence>
<evidence type="ECO:0000256" key="1">
    <source>
        <dbReference type="SAM" id="Phobius"/>
    </source>
</evidence>
<dbReference type="EMBL" id="SCWA01000003">
    <property type="protein sequence ID" value="TDL98541.1"/>
    <property type="molecule type" value="Genomic_DNA"/>
</dbReference>
<feature type="transmembrane region" description="Helical" evidence="1">
    <location>
        <begin position="30"/>
        <end position="48"/>
    </location>
</feature>
<keyword evidence="1" id="KW-0812">Transmembrane</keyword>
<accession>A0A4R6BFA6</accession>
<comment type="caution">
    <text evidence="2">The sequence shown here is derived from an EMBL/GenBank/DDBJ whole genome shotgun (WGS) entry which is preliminary data.</text>
</comment>
<organism evidence="2 3">
    <name type="scientific">Macrococcus brunensis</name>
    <dbReference type="NCBI Taxonomy" id="198483"/>
    <lineage>
        <taxon>Bacteria</taxon>
        <taxon>Bacillati</taxon>
        <taxon>Bacillota</taxon>
        <taxon>Bacilli</taxon>
        <taxon>Bacillales</taxon>
        <taxon>Staphylococcaceae</taxon>
        <taxon>Macrococcus</taxon>
    </lineage>
</organism>
<keyword evidence="1" id="KW-0472">Membrane</keyword>
<feature type="transmembrane region" description="Helical" evidence="1">
    <location>
        <begin position="97"/>
        <end position="116"/>
    </location>
</feature>
<keyword evidence="1" id="KW-1133">Transmembrane helix</keyword>
<gene>
    <name evidence="2" type="ORF">ERX27_01855</name>
</gene>
<dbReference type="Proteomes" id="UP000295310">
    <property type="component" value="Unassembled WGS sequence"/>
</dbReference>
<reference evidence="2 3" key="1">
    <citation type="submission" date="2019-01" db="EMBL/GenBank/DDBJ databases">
        <title>Draft genome sequences of the type strains of six Macrococcus species.</title>
        <authorList>
            <person name="Mazhar S."/>
            <person name="Altermann E."/>
            <person name="Hill C."/>
            <person name="Mcauliffe O."/>
        </authorList>
    </citation>
    <scope>NUCLEOTIDE SEQUENCE [LARGE SCALE GENOMIC DNA]</scope>
    <source>
        <strain evidence="2 3">CCM4811</strain>
    </source>
</reference>
<dbReference type="RefSeq" id="WP_133431134.1">
    <property type="nucleotide sequence ID" value="NZ_SCWA01000003.1"/>
</dbReference>
<evidence type="ECO:0000313" key="3">
    <source>
        <dbReference type="Proteomes" id="UP000295310"/>
    </source>
</evidence>
<name>A0A4R6BFA6_9STAP</name>
<feature type="transmembrane region" description="Helical" evidence="1">
    <location>
        <begin position="122"/>
        <end position="142"/>
    </location>
</feature>